<dbReference type="AlphaFoldDB" id="A0A2P2JDF9"/>
<sequence length="77" mass="8721">MYRAIVKPALQAELCCTVPDPTQECHCPTGIRGSDLNPREGMVKEEIAHKLTSALTTSRQEMKQLQKKFSVNEAWIY</sequence>
<reference evidence="1" key="1">
    <citation type="submission" date="2018-02" db="EMBL/GenBank/DDBJ databases">
        <title>Rhizophora mucronata_Transcriptome.</title>
        <authorList>
            <person name="Meera S.P."/>
            <person name="Sreeshan A."/>
            <person name="Augustine A."/>
        </authorList>
    </citation>
    <scope>NUCLEOTIDE SEQUENCE</scope>
    <source>
        <tissue evidence="1">Leaf</tissue>
    </source>
</reference>
<organism evidence="1">
    <name type="scientific">Rhizophora mucronata</name>
    <name type="common">Asiatic mangrove</name>
    <dbReference type="NCBI Taxonomy" id="61149"/>
    <lineage>
        <taxon>Eukaryota</taxon>
        <taxon>Viridiplantae</taxon>
        <taxon>Streptophyta</taxon>
        <taxon>Embryophyta</taxon>
        <taxon>Tracheophyta</taxon>
        <taxon>Spermatophyta</taxon>
        <taxon>Magnoliopsida</taxon>
        <taxon>eudicotyledons</taxon>
        <taxon>Gunneridae</taxon>
        <taxon>Pentapetalae</taxon>
        <taxon>rosids</taxon>
        <taxon>fabids</taxon>
        <taxon>Malpighiales</taxon>
        <taxon>Rhizophoraceae</taxon>
        <taxon>Rhizophora</taxon>
    </lineage>
</organism>
<name>A0A2P2JDF9_RHIMU</name>
<evidence type="ECO:0000313" key="1">
    <source>
        <dbReference type="EMBL" id="MBW91457.1"/>
    </source>
</evidence>
<dbReference type="EMBL" id="GGEC01010974">
    <property type="protein sequence ID" value="MBW91457.1"/>
    <property type="molecule type" value="Transcribed_RNA"/>
</dbReference>
<accession>A0A2P2JDF9</accession>
<protein>
    <submittedName>
        <fullName evidence="1">Uncharacterized protein LOC105630727 isoform X3</fullName>
    </submittedName>
</protein>
<dbReference type="EMBL" id="GGEC01010975">
    <property type="protein sequence ID" value="MBW91458.1"/>
    <property type="molecule type" value="Transcribed_RNA"/>
</dbReference>
<proteinExistence type="predicted"/>